<feature type="compositionally biased region" description="Basic and acidic residues" evidence="1">
    <location>
        <begin position="26"/>
        <end position="41"/>
    </location>
</feature>
<gene>
    <name evidence="2" type="ORF">SAMN04488548_134413</name>
</gene>
<name>A0A1H2HE21_9ACTN</name>
<evidence type="ECO:0000256" key="1">
    <source>
        <dbReference type="SAM" id="MobiDB-lite"/>
    </source>
</evidence>
<evidence type="ECO:0000313" key="3">
    <source>
        <dbReference type="Proteomes" id="UP000183180"/>
    </source>
</evidence>
<protein>
    <submittedName>
        <fullName evidence="2">Uncharacterized protein</fullName>
    </submittedName>
</protein>
<dbReference type="EMBL" id="FNLM01000034">
    <property type="protein sequence ID" value="SDU30063.1"/>
    <property type="molecule type" value="Genomic_DNA"/>
</dbReference>
<dbReference type="STRING" id="158898.SAMN04488548_134413"/>
<dbReference type="Proteomes" id="UP000183180">
    <property type="component" value="Unassembled WGS sequence"/>
</dbReference>
<feature type="compositionally biased region" description="Basic residues" evidence="1">
    <location>
        <begin position="100"/>
        <end position="109"/>
    </location>
</feature>
<dbReference type="OrthoDB" id="4379334at2"/>
<evidence type="ECO:0000313" key="2">
    <source>
        <dbReference type="EMBL" id="SDU30063.1"/>
    </source>
</evidence>
<accession>A0A1H2HE21</accession>
<dbReference type="AlphaFoldDB" id="A0A1H2HE21"/>
<organism evidence="2 3">
    <name type="scientific">Gordonia westfalica</name>
    <dbReference type="NCBI Taxonomy" id="158898"/>
    <lineage>
        <taxon>Bacteria</taxon>
        <taxon>Bacillati</taxon>
        <taxon>Actinomycetota</taxon>
        <taxon>Actinomycetes</taxon>
        <taxon>Mycobacteriales</taxon>
        <taxon>Gordoniaceae</taxon>
        <taxon>Gordonia</taxon>
    </lineage>
</organism>
<proteinExistence type="predicted"/>
<feature type="region of interest" description="Disordered" evidence="1">
    <location>
        <begin position="26"/>
        <end position="50"/>
    </location>
</feature>
<feature type="region of interest" description="Disordered" evidence="1">
    <location>
        <begin position="90"/>
        <end position="109"/>
    </location>
</feature>
<reference evidence="2 3" key="1">
    <citation type="submission" date="2016-10" db="EMBL/GenBank/DDBJ databases">
        <authorList>
            <person name="de Groot N.N."/>
        </authorList>
    </citation>
    <scope>NUCLEOTIDE SEQUENCE [LARGE SCALE GENOMIC DNA]</scope>
    <source>
        <strain evidence="2 3">DSM 44215</strain>
    </source>
</reference>
<sequence>MPFSDDDLESFYREIEARTAFHELMHQRPARRSERRIEKAECPTPDKLPFSSPADALDGIDRIKRRALGALSLRYYECMCGAWHITSSAQLPYRPAPPAPRRRKGKKKR</sequence>
<dbReference type="RefSeq" id="WP_074848908.1">
    <property type="nucleotide sequence ID" value="NZ_FNLM01000034.1"/>
</dbReference>